<dbReference type="Pfam" id="PF00096">
    <property type="entry name" value="zf-C2H2"/>
    <property type="match status" value="2"/>
</dbReference>
<evidence type="ECO:0000256" key="8">
    <source>
        <dbReference type="SAM" id="MobiDB-lite"/>
    </source>
</evidence>
<comment type="subcellular location">
    <subcellularLocation>
        <location evidence="1">Nucleus</location>
    </subcellularLocation>
</comment>
<keyword evidence="5" id="KW-0862">Zinc</keyword>
<dbReference type="GO" id="GO:0008270">
    <property type="term" value="F:zinc ion binding"/>
    <property type="evidence" value="ECO:0007669"/>
    <property type="project" value="UniProtKB-KW"/>
</dbReference>
<organism evidence="10">
    <name type="scientific">Arion vulgaris</name>
    <dbReference type="NCBI Taxonomy" id="1028688"/>
    <lineage>
        <taxon>Eukaryota</taxon>
        <taxon>Metazoa</taxon>
        <taxon>Spiralia</taxon>
        <taxon>Lophotrochozoa</taxon>
        <taxon>Mollusca</taxon>
        <taxon>Gastropoda</taxon>
        <taxon>Heterobranchia</taxon>
        <taxon>Euthyneura</taxon>
        <taxon>Panpulmonata</taxon>
        <taxon>Eupulmonata</taxon>
        <taxon>Stylommatophora</taxon>
        <taxon>Helicina</taxon>
        <taxon>Arionoidea</taxon>
        <taxon>Arionidae</taxon>
        <taxon>Arion</taxon>
    </lineage>
</organism>
<accession>A0A0B6Y6G8</accession>
<evidence type="ECO:0000259" key="9">
    <source>
        <dbReference type="PROSITE" id="PS50157"/>
    </source>
</evidence>
<keyword evidence="2" id="KW-0479">Metal-binding</keyword>
<sequence length="154" mass="17637">SADKVPDPIAMVAADLYDDRSAEDDSDSDEYKATYRRSNSRSNSYMQTIEAGEVEDGENERPTHPLRQRRKKRRRGDDPELEELEKRTKTVEGPNGGEEFACGICSKHFTQLKYLKLHLPAHTDRYRCNICGKRFARNESLLKHTCDDTATLAE</sequence>
<dbReference type="SMART" id="SM00355">
    <property type="entry name" value="ZnF_C2H2"/>
    <property type="match status" value="2"/>
</dbReference>
<dbReference type="AlphaFoldDB" id="A0A0B6Y6G8"/>
<dbReference type="PANTHER" id="PTHR16515:SF49">
    <property type="entry name" value="GASTRULA ZINC FINGER PROTEIN XLCGF49.1-LIKE-RELATED"/>
    <property type="match status" value="1"/>
</dbReference>
<keyword evidence="4 7" id="KW-0863">Zinc-finger</keyword>
<dbReference type="PROSITE" id="PS50157">
    <property type="entry name" value="ZINC_FINGER_C2H2_2"/>
    <property type="match status" value="2"/>
</dbReference>
<dbReference type="InterPro" id="IPR050331">
    <property type="entry name" value="Zinc_finger"/>
</dbReference>
<dbReference type="Gene3D" id="3.30.160.60">
    <property type="entry name" value="Classic Zinc Finger"/>
    <property type="match status" value="2"/>
</dbReference>
<feature type="domain" description="C2H2-type" evidence="9">
    <location>
        <begin position="126"/>
        <end position="144"/>
    </location>
</feature>
<keyword evidence="6" id="KW-0539">Nucleus</keyword>
<keyword evidence="3" id="KW-0677">Repeat</keyword>
<evidence type="ECO:0000256" key="5">
    <source>
        <dbReference type="ARBA" id="ARBA00022833"/>
    </source>
</evidence>
<dbReference type="InterPro" id="IPR036236">
    <property type="entry name" value="Znf_C2H2_sf"/>
</dbReference>
<protein>
    <recommendedName>
        <fullName evidence="9">C2H2-type domain-containing protein</fullName>
    </recommendedName>
</protein>
<feature type="domain" description="C2H2-type" evidence="9">
    <location>
        <begin position="100"/>
        <end position="127"/>
    </location>
</feature>
<dbReference type="PANTHER" id="PTHR16515">
    <property type="entry name" value="PR DOMAIN ZINC FINGER PROTEIN"/>
    <property type="match status" value="1"/>
</dbReference>
<dbReference type="GO" id="GO:0010468">
    <property type="term" value="P:regulation of gene expression"/>
    <property type="evidence" value="ECO:0007669"/>
    <property type="project" value="TreeGrafter"/>
</dbReference>
<dbReference type="InterPro" id="IPR013087">
    <property type="entry name" value="Znf_C2H2_type"/>
</dbReference>
<feature type="non-terminal residue" evidence="10">
    <location>
        <position position="154"/>
    </location>
</feature>
<evidence type="ECO:0000256" key="2">
    <source>
        <dbReference type="ARBA" id="ARBA00022723"/>
    </source>
</evidence>
<reference evidence="10" key="1">
    <citation type="submission" date="2014-12" db="EMBL/GenBank/DDBJ databases">
        <title>Insight into the proteome of Arion vulgaris.</title>
        <authorList>
            <person name="Aradska J."/>
            <person name="Bulat T."/>
            <person name="Smidak R."/>
            <person name="Sarate P."/>
            <person name="Gangsoo J."/>
            <person name="Sialana F."/>
            <person name="Bilban M."/>
            <person name="Lubec G."/>
        </authorList>
    </citation>
    <scope>NUCLEOTIDE SEQUENCE</scope>
    <source>
        <tissue evidence="10">Skin</tissue>
    </source>
</reference>
<proteinExistence type="predicted"/>
<evidence type="ECO:0000256" key="3">
    <source>
        <dbReference type="ARBA" id="ARBA00022737"/>
    </source>
</evidence>
<evidence type="ECO:0000256" key="6">
    <source>
        <dbReference type="ARBA" id="ARBA00023242"/>
    </source>
</evidence>
<evidence type="ECO:0000256" key="7">
    <source>
        <dbReference type="PROSITE-ProRule" id="PRU00042"/>
    </source>
</evidence>
<feature type="non-terminal residue" evidence="10">
    <location>
        <position position="1"/>
    </location>
</feature>
<gene>
    <name evidence="10" type="primary">ORF14806</name>
</gene>
<dbReference type="EMBL" id="HACG01005042">
    <property type="protein sequence ID" value="CEK51907.1"/>
    <property type="molecule type" value="Transcribed_RNA"/>
</dbReference>
<name>A0A0B6Y6G8_9EUPU</name>
<feature type="region of interest" description="Disordered" evidence="8">
    <location>
        <begin position="15"/>
        <end position="93"/>
    </location>
</feature>
<evidence type="ECO:0000313" key="10">
    <source>
        <dbReference type="EMBL" id="CEK51907.1"/>
    </source>
</evidence>
<dbReference type="SUPFAM" id="SSF57667">
    <property type="entry name" value="beta-beta-alpha zinc fingers"/>
    <property type="match status" value="1"/>
</dbReference>
<dbReference type="PROSITE" id="PS00028">
    <property type="entry name" value="ZINC_FINGER_C2H2_1"/>
    <property type="match status" value="1"/>
</dbReference>
<evidence type="ECO:0000256" key="1">
    <source>
        <dbReference type="ARBA" id="ARBA00004123"/>
    </source>
</evidence>
<feature type="compositionally biased region" description="Basic residues" evidence="8">
    <location>
        <begin position="64"/>
        <end position="74"/>
    </location>
</feature>
<dbReference type="GO" id="GO:0005634">
    <property type="term" value="C:nucleus"/>
    <property type="evidence" value="ECO:0007669"/>
    <property type="project" value="UniProtKB-SubCell"/>
</dbReference>
<evidence type="ECO:0000256" key="4">
    <source>
        <dbReference type="ARBA" id="ARBA00022771"/>
    </source>
</evidence>